<feature type="domain" description="Amidohydrolase-related" evidence="2">
    <location>
        <begin position="175"/>
        <end position="346"/>
    </location>
</feature>
<organism evidence="3 4">
    <name type="scientific">Actinomadura darangshiensis</name>
    <dbReference type="NCBI Taxonomy" id="705336"/>
    <lineage>
        <taxon>Bacteria</taxon>
        <taxon>Bacillati</taxon>
        <taxon>Actinomycetota</taxon>
        <taxon>Actinomycetes</taxon>
        <taxon>Streptosporangiales</taxon>
        <taxon>Thermomonosporaceae</taxon>
        <taxon>Actinomadura</taxon>
    </lineage>
</organism>
<dbReference type="Proteomes" id="UP000295578">
    <property type="component" value="Unassembled WGS sequence"/>
</dbReference>
<dbReference type="GO" id="GO:0016787">
    <property type="term" value="F:hydrolase activity"/>
    <property type="evidence" value="ECO:0007669"/>
    <property type="project" value="InterPro"/>
</dbReference>
<evidence type="ECO:0000313" key="3">
    <source>
        <dbReference type="EMBL" id="TDD92929.1"/>
    </source>
</evidence>
<proteinExistence type="predicted"/>
<evidence type="ECO:0000313" key="4">
    <source>
        <dbReference type="Proteomes" id="UP000295578"/>
    </source>
</evidence>
<dbReference type="Gene3D" id="3.20.20.140">
    <property type="entry name" value="Metal-dependent hydrolases"/>
    <property type="match status" value="1"/>
</dbReference>
<dbReference type="OrthoDB" id="1407586at2"/>
<keyword evidence="4" id="KW-1185">Reference proteome</keyword>
<dbReference type="EMBL" id="SMKY01000001">
    <property type="protein sequence ID" value="TDD92929.1"/>
    <property type="molecule type" value="Genomic_DNA"/>
</dbReference>
<reference evidence="3 4" key="1">
    <citation type="submission" date="2019-03" db="EMBL/GenBank/DDBJ databases">
        <title>Draft genome sequences of novel Actinobacteria.</title>
        <authorList>
            <person name="Sahin N."/>
            <person name="Ay H."/>
            <person name="Saygin H."/>
        </authorList>
    </citation>
    <scope>NUCLEOTIDE SEQUENCE [LARGE SCALE GENOMIC DNA]</scope>
    <source>
        <strain evidence="3 4">DSM 45941</strain>
    </source>
</reference>
<sequence length="357" mass="39940">MCRSDVLLTGYCIGRCDRLFPIHDLGSAILTYSELSLPCFHVAAETYCWCRLPMREGGPKMTRRVFDGWVNLNTPEFAGVFTVDIYDEVSSFFSRAEQMQAGTPLPEMIKEMRAAGIERAVLTAYGVEYPELPEVRCVQGEDVVKAVTERPDLFTASAGFNSPRAIGGHGDGITAGVRRLKALIDQGLRVFRLVPFNFDRPPADACFYPYYSLCEQTGTIVSINVGVPGPKGAAWTQDPLHLDRVLRDFPNLTVIASHGGHPWEEMLVRLMMKYENLYLMTTAYSARYLKPELVSFMRSRRGRTKVMFASGWPLLAFDRAVGDALRLDLPDEAMDGYLYANLERVLKKTARPPDGGL</sequence>
<comment type="caution">
    <text evidence="3">The sequence shown here is derived from an EMBL/GenBank/DDBJ whole genome shotgun (WGS) entry which is preliminary data.</text>
</comment>
<dbReference type="PANTHER" id="PTHR21240:SF19">
    <property type="entry name" value="CATALYTIC_ HYDROLASE"/>
    <property type="match status" value="1"/>
</dbReference>
<evidence type="ECO:0000256" key="1">
    <source>
        <dbReference type="ARBA" id="ARBA00023239"/>
    </source>
</evidence>
<dbReference type="Pfam" id="PF04909">
    <property type="entry name" value="Amidohydro_2"/>
    <property type="match status" value="1"/>
</dbReference>
<dbReference type="PANTHER" id="PTHR21240">
    <property type="entry name" value="2-AMINO-3-CARBOXYLMUCONATE-6-SEMIALDEHYDE DECARBOXYLASE"/>
    <property type="match status" value="1"/>
</dbReference>
<accession>A0A4R5C300</accession>
<dbReference type="InterPro" id="IPR032465">
    <property type="entry name" value="ACMSD"/>
</dbReference>
<dbReference type="GO" id="GO:0016831">
    <property type="term" value="F:carboxy-lyase activity"/>
    <property type="evidence" value="ECO:0007669"/>
    <property type="project" value="InterPro"/>
</dbReference>
<protein>
    <recommendedName>
        <fullName evidence="2">Amidohydrolase-related domain-containing protein</fullName>
    </recommendedName>
</protein>
<dbReference type="AlphaFoldDB" id="A0A4R5C300"/>
<name>A0A4R5C300_9ACTN</name>
<evidence type="ECO:0000259" key="2">
    <source>
        <dbReference type="Pfam" id="PF04909"/>
    </source>
</evidence>
<keyword evidence="1" id="KW-0456">Lyase</keyword>
<dbReference type="InterPro" id="IPR032466">
    <property type="entry name" value="Metal_Hydrolase"/>
</dbReference>
<dbReference type="SUPFAM" id="SSF51556">
    <property type="entry name" value="Metallo-dependent hydrolases"/>
    <property type="match status" value="1"/>
</dbReference>
<gene>
    <name evidence="3" type="ORF">E1293_00180</name>
</gene>
<dbReference type="InterPro" id="IPR006680">
    <property type="entry name" value="Amidohydro-rel"/>
</dbReference>